<sequence>MDLFADESDHGARLAWRMRPRTLADYVGQKALVGPGRPLARMVETGVVRSMILWGPPGSGKTTLAEILAAESGAELEHLSAVMAGVKEIRAAVERARARQAHGQATLLFLDEIHRLNKSQQDALLPHVESGLLTLIGATTENPSFEVNSALLSRARVHVLTSLGEAELGEVLRRALADEARGLAAGARRLRVDDEVLALLARAAAGDARRALGLLETACDFAEPDGEGGEVVRREALVDVLGHQASAFDKQGDHYYDLLSAIHKSVRSSPPDAALLYIARFVQGGGDPLDVVRRLAAIASEDVGNADPRALPLVMAAWDAYLRLGDHEGQRAIAHAAIHLAVAPKSNAIDQAWKRAQAFVASQPRLEVPGYLRNAPTKLMESLGHGHGYRYAHHEPHAYPAGSSHDCWPEETPRERFYRPTEQGQEKRYGQLMAWREQLDSEADEGGGA</sequence>
<keyword evidence="4" id="KW-0547">Nucleotide-binding</keyword>
<dbReference type="Proteomes" id="UP001235344">
    <property type="component" value="Chromosome"/>
</dbReference>
<evidence type="ECO:0000256" key="2">
    <source>
        <dbReference type="ARBA" id="ARBA00008959"/>
    </source>
</evidence>
<dbReference type="Pfam" id="PF16193">
    <property type="entry name" value="AAA_assoc_2"/>
    <property type="match status" value="1"/>
</dbReference>
<dbReference type="InterPro" id="IPR008921">
    <property type="entry name" value="DNA_pol3_clamp-load_cplx_C"/>
</dbReference>
<dbReference type="PANTHER" id="PTHR13779">
    <property type="entry name" value="WERNER HELICASE-INTERACTING PROTEIN 1 FAMILY MEMBER"/>
    <property type="match status" value="1"/>
</dbReference>
<organism evidence="7 8">
    <name type="scientific">Halomonas alkalicola</name>
    <dbReference type="NCBI Taxonomy" id="1930622"/>
    <lineage>
        <taxon>Bacteria</taxon>
        <taxon>Pseudomonadati</taxon>
        <taxon>Pseudomonadota</taxon>
        <taxon>Gammaproteobacteria</taxon>
        <taxon>Oceanospirillales</taxon>
        <taxon>Halomonadaceae</taxon>
        <taxon>Halomonas</taxon>
    </lineage>
</organism>
<dbReference type="SUPFAM" id="SSF52540">
    <property type="entry name" value="P-loop containing nucleoside triphosphate hydrolases"/>
    <property type="match status" value="1"/>
</dbReference>
<comment type="similarity">
    <text evidence="2">Belongs to the AAA ATPase family. RarA/MGS1/WRNIP1 subfamily.</text>
</comment>
<dbReference type="Gene3D" id="1.10.8.60">
    <property type="match status" value="1"/>
</dbReference>
<dbReference type="InterPro" id="IPR003959">
    <property type="entry name" value="ATPase_AAA_core"/>
</dbReference>
<protein>
    <recommendedName>
        <fullName evidence="3">Replication-associated recombination protein A</fullName>
    </recommendedName>
</protein>
<keyword evidence="8" id="KW-1185">Reference proteome</keyword>
<dbReference type="InterPro" id="IPR003593">
    <property type="entry name" value="AAA+_ATPase"/>
</dbReference>
<dbReference type="SMART" id="SM00382">
    <property type="entry name" value="AAA"/>
    <property type="match status" value="1"/>
</dbReference>
<reference evidence="7 8" key="1">
    <citation type="submission" date="2023-08" db="EMBL/GenBank/DDBJ databases">
        <title>Transcriptome Analysis of Halomonas alkalicola CICC 11012s to Identify the Genes Involved in Alkaline Tolerances.</title>
        <authorList>
            <person name="Zhai L."/>
        </authorList>
    </citation>
    <scope>NUCLEOTIDE SEQUENCE [LARGE SCALE GENOMIC DNA]</scope>
    <source>
        <strain evidence="7 8">CICC 11012s</strain>
    </source>
</reference>
<dbReference type="Gene3D" id="1.10.3710.10">
    <property type="entry name" value="DNA polymerase III clamp loader subunits, C-terminal domain"/>
    <property type="match status" value="1"/>
</dbReference>
<evidence type="ECO:0000313" key="7">
    <source>
        <dbReference type="EMBL" id="WLI74259.1"/>
    </source>
</evidence>
<dbReference type="InterPro" id="IPR051314">
    <property type="entry name" value="AAA_ATPase_RarA/MGS1/WRNIP1"/>
</dbReference>
<evidence type="ECO:0000256" key="5">
    <source>
        <dbReference type="ARBA" id="ARBA00022840"/>
    </source>
</evidence>
<dbReference type="RefSeq" id="WP_305502418.1">
    <property type="nucleotide sequence ID" value="NZ_CP131913.1"/>
</dbReference>
<dbReference type="Gene3D" id="3.40.50.300">
    <property type="entry name" value="P-loop containing nucleotide triphosphate hydrolases"/>
    <property type="match status" value="1"/>
</dbReference>
<evidence type="ECO:0000256" key="3">
    <source>
        <dbReference type="ARBA" id="ARBA00020776"/>
    </source>
</evidence>
<comment type="function">
    <text evidence="1">DNA-dependent ATPase that plays important roles in cellular responses to stalled DNA replication processes.</text>
</comment>
<name>A0ABY9H774_9GAMM</name>
<gene>
    <name evidence="7" type="ORF">B6N23_04880</name>
</gene>
<dbReference type="InterPro" id="IPR021886">
    <property type="entry name" value="MgsA_C"/>
</dbReference>
<dbReference type="Gene3D" id="1.20.272.10">
    <property type="match status" value="1"/>
</dbReference>
<dbReference type="SUPFAM" id="SSF48019">
    <property type="entry name" value="post-AAA+ oligomerization domain-like"/>
    <property type="match status" value="1"/>
</dbReference>
<dbReference type="Pfam" id="PF00004">
    <property type="entry name" value="AAA"/>
    <property type="match status" value="1"/>
</dbReference>
<evidence type="ECO:0000256" key="4">
    <source>
        <dbReference type="ARBA" id="ARBA00022741"/>
    </source>
</evidence>
<accession>A0ABY9H774</accession>
<dbReference type="EMBL" id="CP131913">
    <property type="protein sequence ID" value="WLI74259.1"/>
    <property type="molecule type" value="Genomic_DNA"/>
</dbReference>
<dbReference type="Pfam" id="PF12002">
    <property type="entry name" value="MgsA_C"/>
    <property type="match status" value="1"/>
</dbReference>
<evidence type="ECO:0000259" key="6">
    <source>
        <dbReference type="SMART" id="SM00382"/>
    </source>
</evidence>
<dbReference type="CDD" id="cd00009">
    <property type="entry name" value="AAA"/>
    <property type="match status" value="1"/>
</dbReference>
<dbReference type="InterPro" id="IPR032423">
    <property type="entry name" value="AAA_assoc_2"/>
</dbReference>
<dbReference type="InterPro" id="IPR027417">
    <property type="entry name" value="P-loop_NTPase"/>
</dbReference>
<evidence type="ECO:0000256" key="1">
    <source>
        <dbReference type="ARBA" id="ARBA00002393"/>
    </source>
</evidence>
<evidence type="ECO:0000313" key="8">
    <source>
        <dbReference type="Proteomes" id="UP001235344"/>
    </source>
</evidence>
<dbReference type="PANTHER" id="PTHR13779:SF7">
    <property type="entry name" value="ATPASE WRNIP1"/>
    <property type="match status" value="1"/>
</dbReference>
<keyword evidence="5" id="KW-0067">ATP-binding</keyword>
<proteinExistence type="inferred from homology"/>
<feature type="domain" description="AAA+ ATPase" evidence="6">
    <location>
        <begin position="47"/>
        <end position="163"/>
    </location>
</feature>